<sequence length="144" mass="16139">MSNALPGTSSATASTNVDVNEGVAGAANQAATLSSEAKTKNQTDAKQRRDDTKKHVVEMRKVLGIDSKVCERDTIEQGVKRIKLLMTRYMGVVSALGERDQELAELRRKLEIMEKELLLYKENYRQTYADLLKVKDMYDAQILS</sequence>
<reference evidence="1" key="2">
    <citation type="journal article" date="2022" name="New Phytol.">
        <title>Evolutionary transition to the ectomycorrhizal habit in the genomes of a hyperdiverse lineage of mushroom-forming fungi.</title>
        <authorList>
            <person name="Looney B."/>
            <person name="Miyauchi S."/>
            <person name="Morin E."/>
            <person name="Drula E."/>
            <person name="Courty P.E."/>
            <person name="Kohler A."/>
            <person name="Kuo A."/>
            <person name="LaButti K."/>
            <person name="Pangilinan J."/>
            <person name="Lipzen A."/>
            <person name="Riley R."/>
            <person name="Andreopoulos W."/>
            <person name="He G."/>
            <person name="Johnson J."/>
            <person name="Nolan M."/>
            <person name="Tritt A."/>
            <person name="Barry K.W."/>
            <person name="Grigoriev I.V."/>
            <person name="Nagy L.G."/>
            <person name="Hibbett D."/>
            <person name="Henrissat B."/>
            <person name="Matheny P.B."/>
            <person name="Labbe J."/>
            <person name="Martin F.M."/>
        </authorList>
    </citation>
    <scope>NUCLEOTIDE SEQUENCE</scope>
    <source>
        <strain evidence="1">FP105234-sp</strain>
    </source>
</reference>
<keyword evidence="2" id="KW-1185">Reference proteome</keyword>
<accession>A0ACB8RNP8</accession>
<organism evidence="1 2">
    <name type="scientific">Auriscalpium vulgare</name>
    <dbReference type="NCBI Taxonomy" id="40419"/>
    <lineage>
        <taxon>Eukaryota</taxon>
        <taxon>Fungi</taxon>
        <taxon>Dikarya</taxon>
        <taxon>Basidiomycota</taxon>
        <taxon>Agaricomycotina</taxon>
        <taxon>Agaricomycetes</taxon>
        <taxon>Russulales</taxon>
        <taxon>Auriscalpiaceae</taxon>
        <taxon>Auriscalpium</taxon>
    </lineage>
</organism>
<proteinExistence type="predicted"/>
<gene>
    <name evidence="1" type="ORF">FA95DRAFT_1607645</name>
</gene>
<evidence type="ECO:0000313" key="2">
    <source>
        <dbReference type="Proteomes" id="UP000814033"/>
    </source>
</evidence>
<evidence type="ECO:0000313" key="1">
    <source>
        <dbReference type="EMBL" id="KAI0045537.1"/>
    </source>
</evidence>
<dbReference type="Proteomes" id="UP000814033">
    <property type="component" value="Unassembled WGS sequence"/>
</dbReference>
<name>A0ACB8RNP8_9AGAM</name>
<protein>
    <submittedName>
        <fullName evidence="1">Uncharacterized protein</fullName>
    </submittedName>
</protein>
<reference evidence="1" key="1">
    <citation type="submission" date="2021-02" db="EMBL/GenBank/DDBJ databases">
        <authorList>
            <consortium name="DOE Joint Genome Institute"/>
            <person name="Ahrendt S."/>
            <person name="Looney B.P."/>
            <person name="Miyauchi S."/>
            <person name="Morin E."/>
            <person name="Drula E."/>
            <person name="Courty P.E."/>
            <person name="Chicoki N."/>
            <person name="Fauchery L."/>
            <person name="Kohler A."/>
            <person name="Kuo A."/>
            <person name="Labutti K."/>
            <person name="Pangilinan J."/>
            <person name="Lipzen A."/>
            <person name="Riley R."/>
            <person name="Andreopoulos W."/>
            <person name="He G."/>
            <person name="Johnson J."/>
            <person name="Barry K.W."/>
            <person name="Grigoriev I.V."/>
            <person name="Nagy L."/>
            <person name="Hibbett D."/>
            <person name="Henrissat B."/>
            <person name="Matheny P.B."/>
            <person name="Labbe J."/>
            <person name="Martin F."/>
        </authorList>
    </citation>
    <scope>NUCLEOTIDE SEQUENCE</scope>
    <source>
        <strain evidence="1">FP105234-sp</strain>
    </source>
</reference>
<comment type="caution">
    <text evidence="1">The sequence shown here is derived from an EMBL/GenBank/DDBJ whole genome shotgun (WGS) entry which is preliminary data.</text>
</comment>
<dbReference type="EMBL" id="MU275949">
    <property type="protein sequence ID" value="KAI0045537.1"/>
    <property type="molecule type" value="Genomic_DNA"/>
</dbReference>